<dbReference type="GO" id="GO:0043165">
    <property type="term" value="P:Gram-negative-bacterium-type cell outer membrane assembly"/>
    <property type="evidence" value="ECO:0007669"/>
    <property type="project" value="UniProtKB-UniRule"/>
</dbReference>
<feature type="signal peptide" evidence="4">
    <location>
        <begin position="1"/>
        <end position="24"/>
    </location>
</feature>
<feature type="domain" description="LptD C-terminal" evidence="6">
    <location>
        <begin position="364"/>
        <end position="773"/>
    </location>
</feature>
<keyword evidence="2 4" id="KW-0472">Membrane</keyword>
<protein>
    <recommendedName>
        <fullName evidence="4">LPS-assembly protein LptD</fullName>
    </recommendedName>
</protein>
<comment type="function">
    <text evidence="4">Together with LptE, is involved in the assembly of lipopolysaccharide (LPS) at the surface of the outer membrane.</text>
</comment>
<gene>
    <name evidence="4" type="primary">lptD</name>
    <name evidence="7" type="ORF">CGC43_06225</name>
</gene>
<evidence type="ECO:0000313" key="7">
    <source>
        <dbReference type="EMBL" id="AXH30206.1"/>
    </source>
</evidence>
<comment type="subcellular location">
    <subcellularLocation>
        <location evidence="4">Cell outer membrane</location>
    </subcellularLocation>
</comment>
<sequence length="868" mass="98735" precursor="true">MLKGIHKYLLMFFGTVLFTVQANAARIMSNNPIKEDWQCKVVDGEWNCKRAKKPKNVFSKELTTAEKEKALADDLAWVKKPSYFVGGYYSNDSQFTKALCESKKTDLSYERSEFDNDGTLIASGNVQVLQCDQELYGNNAIINLNDDNSAIGSLVMTGNVIAKQPSTGIVIRTTELDADMRNGTYSTDEAYFRLAREMPKTRMYDKEHFSGYLRGYAKTFKKESSGELILNDGYITSGDPYDNAWKITGNNIDIDTNTEMAYVKNGYFEIQDIPVMYIPYFSHPINDKRRSGFLYPGFVQNANSGIGISVPYYFNLAPNYDFLLNSVVWSQRGLMEEGTFRYMTKYFQGQFEGSIVPYDFKDKKMRGAFTLSTTGQYEGLTTNLNYEYISDPNYYNDFSSGNVNLVTKTLLDREFDLNYTNSYIDSGITVLDYGVVNPIIDLANIPYAKLPEVKFNITSAGYTPDYLTISANTLNTYFYKSPWPVSPSVSPVQGTNVSGFRSYDAPKIQGNFSNSWSYFNPSLQVPIRYYQLDNKATDTVQFTNSTVTSVLPIFNIDAGAYFDRDYTTENGSYTQTLRPRLFYTYIPYQNQTDIPLFDTSLQNEQYMQMFQVNRFTGYDRINNANQLTYALEASTTRNDDGTTLASAKIGQMAYFADRKVNLCQGNSACPNPGLMDPFSTDTFSPIMSSFEFQIMKNIYLSAQVNYRVKQEVVDYQVYQLSYKDENENIFNVSYNNIANNWNSLTEQQIINGQKPQPQETITLSTLLNITDHWGITALWNYNFFQKKIANVFAGLQYNAKSWAFRALWQASAYTNQDPNNPTQLGPLVNTYMFEFELKGLGGIGNTSDISSRLQQINGYNVGEWGEGE</sequence>
<dbReference type="Proteomes" id="UP000253862">
    <property type="component" value="Chromosome"/>
</dbReference>
<evidence type="ECO:0000313" key="8">
    <source>
        <dbReference type="Proteomes" id="UP000253862"/>
    </source>
</evidence>
<evidence type="ECO:0000256" key="4">
    <source>
        <dbReference type="HAMAP-Rule" id="MF_01411"/>
    </source>
</evidence>
<dbReference type="KEGG" id="foo:CGC45_06215"/>
<dbReference type="EMBL" id="CP022375">
    <property type="protein sequence ID" value="AXH30206.1"/>
    <property type="molecule type" value="Genomic_DNA"/>
</dbReference>
<dbReference type="AlphaFoldDB" id="A0A345JSB0"/>
<dbReference type="InterPro" id="IPR005653">
    <property type="entry name" value="OstA-like_N"/>
</dbReference>
<dbReference type="GO" id="GO:0009279">
    <property type="term" value="C:cell outer membrane"/>
    <property type="evidence" value="ECO:0007669"/>
    <property type="project" value="UniProtKB-SubCell"/>
</dbReference>
<dbReference type="GO" id="GO:1990351">
    <property type="term" value="C:transporter complex"/>
    <property type="evidence" value="ECO:0007669"/>
    <property type="project" value="TreeGrafter"/>
</dbReference>
<evidence type="ECO:0000259" key="6">
    <source>
        <dbReference type="Pfam" id="PF04453"/>
    </source>
</evidence>
<evidence type="ECO:0000256" key="3">
    <source>
        <dbReference type="ARBA" id="ARBA00023237"/>
    </source>
</evidence>
<dbReference type="InterPro" id="IPR020889">
    <property type="entry name" value="LipoPS_assembly_LptD"/>
</dbReference>
<proteinExistence type="inferred from homology"/>
<dbReference type="InterPro" id="IPR007543">
    <property type="entry name" value="LptD_C"/>
</dbReference>
<dbReference type="PANTHER" id="PTHR30189">
    <property type="entry name" value="LPS-ASSEMBLY PROTEIN"/>
    <property type="match status" value="1"/>
</dbReference>
<evidence type="ECO:0000256" key="1">
    <source>
        <dbReference type="ARBA" id="ARBA00022729"/>
    </source>
</evidence>
<dbReference type="OrthoDB" id="9760225at2"/>
<evidence type="ECO:0000259" key="5">
    <source>
        <dbReference type="Pfam" id="PF03968"/>
    </source>
</evidence>
<dbReference type="RefSeq" id="WP_071629473.1">
    <property type="nucleotide sequence ID" value="NZ_CP022375.1"/>
</dbReference>
<reference evidence="7 8" key="1">
    <citation type="submission" date="2017-07" db="EMBL/GenBank/DDBJ databases">
        <title>Complete genome sequences and comparative analysis of the novel pathogen Francisella opportunistica.</title>
        <authorList>
            <person name="Dietrich E.A."/>
            <person name="Kingry L.C."/>
            <person name="Petersen J.M."/>
        </authorList>
    </citation>
    <scope>NUCLEOTIDE SEQUENCE [LARGE SCALE GENOMIC DNA]</scope>
    <source>
        <strain evidence="7 8">14-2155</strain>
    </source>
</reference>
<feature type="domain" description="Organic solvent tolerance-like N-terminal" evidence="5">
    <location>
        <begin position="115"/>
        <end position="259"/>
    </location>
</feature>
<dbReference type="GO" id="GO:0015920">
    <property type="term" value="P:lipopolysaccharide transport"/>
    <property type="evidence" value="ECO:0007669"/>
    <property type="project" value="InterPro"/>
</dbReference>
<keyword evidence="3 4" id="KW-0998">Cell outer membrane</keyword>
<dbReference type="Pfam" id="PF04453">
    <property type="entry name" value="LptD"/>
    <property type="match status" value="1"/>
</dbReference>
<accession>A0A345JSB0</accession>
<comment type="caution">
    <text evidence="4">Lacks conserved residue(s) required for the propagation of feature annotation.</text>
</comment>
<dbReference type="Pfam" id="PF03968">
    <property type="entry name" value="LptD_N"/>
    <property type="match status" value="1"/>
</dbReference>
<comment type="subunit">
    <text evidence="4">Component of the lipopolysaccharide transport and assembly complex. Interacts with LptE and LptA.</text>
</comment>
<comment type="similarity">
    <text evidence="4">Belongs to the LptD family.</text>
</comment>
<dbReference type="InterPro" id="IPR050218">
    <property type="entry name" value="LptD"/>
</dbReference>
<name>A0A345JSB0_9GAMM</name>
<keyword evidence="8" id="KW-1185">Reference proteome</keyword>
<keyword evidence="1 4" id="KW-0732">Signal</keyword>
<feature type="chain" id="PRO_5017092338" description="LPS-assembly protein LptD" evidence="4">
    <location>
        <begin position="25"/>
        <end position="868"/>
    </location>
</feature>
<organism evidence="7 8">
    <name type="scientific">Francisella opportunistica</name>
    <dbReference type="NCBI Taxonomy" id="2016517"/>
    <lineage>
        <taxon>Bacteria</taxon>
        <taxon>Pseudomonadati</taxon>
        <taxon>Pseudomonadota</taxon>
        <taxon>Gammaproteobacteria</taxon>
        <taxon>Thiotrichales</taxon>
        <taxon>Francisellaceae</taxon>
        <taxon>Francisella</taxon>
    </lineage>
</organism>
<dbReference type="HAMAP" id="MF_01411">
    <property type="entry name" value="LPS_assembly_LptD"/>
    <property type="match status" value="1"/>
</dbReference>
<evidence type="ECO:0000256" key="2">
    <source>
        <dbReference type="ARBA" id="ARBA00023136"/>
    </source>
</evidence>
<dbReference type="PANTHER" id="PTHR30189:SF1">
    <property type="entry name" value="LPS-ASSEMBLY PROTEIN LPTD"/>
    <property type="match status" value="1"/>
</dbReference>